<feature type="domain" description="HTH araC/xylS-type" evidence="4">
    <location>
        <begin position="193"/>
        <end position="291"/>
    </location>
</feature>
<dbReference type="OrthoDB" id="9778008at2"/>
<evidence type="ECO:0000313" key="5">
    <source>
        <dbReference type="EMBL" id="OXS80196.1"/>
    </source>
</evidence>
<dbReference type="InterPro" id="IPR018060">
    <property type="entry name" value="HTH_AraC"/>
</dbReference>
<dbReference type="Proteomes" id="UP000186385">
    <property type="component" value="Unassembled WGS sequence"/>
</dbReference>
<dbReference type="SUPFAM" id="SSF51182">
    <property type="entry name" value="RmlC-like cupins"/>
    <property type="match status" value="1"/>
</dbReference>
<dbReference type="Gene3D" id="1.10.10.60">
    <property type="entry name" value="Homeodomain-like"/>
    <property type="match status" value="2"/>
</dbReference>
<dbReference type="Pfam" id="PF07883">
    <property type="entry name" value="Cupin_2"/>
    <property type="match status" value="1"/>
</dbReference>
<evidence type="ECO:0000313" key="8">
    <source>
        <dbReference type="Proteomes" id="UP000215545"/>
    </source>
</evidence>
<evidence type="ECO:0000256" key="3">
    <source>
        <dbReference type="ARBA" id="ARBA00023163"/>
    </source>
</evidence>
<protein>
    <submittedName>
        <fullName evidence="5">AraC family transcriptional regulator</fullName>
    </submittedName>
    <submittedName>
        <fullName evidence="6">Transcriptional regulator, AraC family</fullName>
    </submittedName>
</protein>
<dbReference type="InterPro" id="IPR014710">
    <property type="entry name" value="RmlC-like_jellyroll"/>
</dbReference>
<evidence type="ECO:0000313" key="7">
    <source>
        <dbReference type="Proteomes" id="UP000186385"/>
    </source>
</evidence>
<dbReference type="Proteomes" id="UP000215545">
    <property type="component" value="Unassembled WGS sequence"/>
</dbReference>
<dbReference type="Pfam" id="PF12833">
    <property type="entry name" value="HTH_18"/>
    <property type="match status" value="1"/>
</dbReference>
<dbReference type="GO" id="GO:0003700">
    <property type="term" value="F:DNA-binding transcription factor activity"/>
    <property type="evidence" value="ECO:0007669"/>
    <property type="project" value="InterPro"/>
</dbReference>
<dbReference type="InterPro" id="IPR009057">
    <property type="entry name" value="Homeodomain-like_sf"/>
</dbReference>
<dbReference type="PANTHER" id="PTHR43280">
    <property type="entry name" value="ARAC-FAMILY TRANSCRIPTIONAL REGULATOR"/>
    <property type="match status" value="1"/>
</dbReference>
<dbReference type="InterPro" id="IPR011051">
    <property type="entry name" value="RmlC_Cupin_sf"/>
</dbReference>
<organism evidence="6 7">
    <name type="scientific">Domibacillus enclensis</name>
    <dbReference type="NCBI Taxonomy" id="1017273"/>
    <lineage>
        <taxon>Bacteria</taxon>
        <taxon>Bacillati</taxon>
        <taxon>Bacillota</taxon>
        <taxon>Bacilli</taxon>
        <taxon>Bacillales</taxon>
        <taxon>Bacillaceae</taxon>
        <taxon>Domibacillus</taxon>
    </lineage>
</organism>
<dbReference type="CDD" id="cd02208">
    <property type="entry name" value="cupin_RmlC-like"/>
    <property type="match status" value="1"/>
</dbReference>
<dbReference type="AlphaFoldDB" id="A0A1N6NZU0"/>
<dbReference type="PROSITE" id="PS01124">
    <property type="entry name" value="HTH_ARAC_FAMILY_2"/>
    <property type="match status" value="1"/>
</dbReference>
<evidence type="ECO:0000313" key="6">
    <source>
        <dbReference type="EMBL" id="SIP97624.1"/>
    </source>
</evidence>
<proteinExistence type="predicted"/>
<dbReference type="InterPro" id="IPR013096">
    <property type="entry name" value="Cupin_2"/>
</dbReference>
<dbReference type="InterPro" id="IPR018062">
    <property type="entry name" value="HTH_AraC-typ_CS"/>
</dbReference>
<reference evidence="5" key="3">
    <citation type="submission" date="2017-03" db="EMBL/GenBank/DDBJ databases">
        <authorList>
            <person name="Dastager S.G."/>
            <person name="Neurgaonkar P.S."/>
            <person name="Dharne M.S."/>
        </authorList>
    </citation>
    <scope>NUCLEOTIDE SEQUENCE</scope>
    <source>
        <strain evidence="5">DSM 25145</strain>
    </source>
</reference>
<dbReference type="Gene3D" id="2.60.120.10">
    <property type="entry name" value="Jelly Rolls"/>
    <property type="match status" value="1"/>
</dbReference>
<reference evidence="6 7" key="1">
    <citation type="submission" date="2017-01" db="EMBL/GenBank/DDBJ databases">
        <authorList>
            <person name="Mah S.A."/>
            <person name="Swanson W.J."/>
            <person name="Moy G.W."/>
            <person name="Vacquier V.D."/>
        </authorList>
    </citation>
    <scope>NUCLEOTIDE SEQUENCE [LARGE SCALE GENOMIC DNA]</scope>
    <source>
        <strain evidence="6 7">NIO-1016</strain>
    </source>
</reference>
<dbReference type="SUPFAM" id="SSF46689">
    <property type="entry name" value="Homeodomain-like"/>
    <property type="match status" value="2"/>
</dbReference>
<evidence type="ECO:0000256" key="1">
    <source>
        <dbReference type="ARBA" id="ARBA00023015"/>
    </source>
</evidence>
<dbReference type="PRINTS" id="PR00032">
    <property type="entry name" value="HTHARAC"/>
</dbReference>
<dbReference type="PROSITE" id="PS00041">
    <property type="entry name" value="HTH_ARAC_FAMILY_1"/>
    <property type="match status" value="1"/>
</dbReference>
<dbReference type="SMART" id="SM00342">
    <property type="entry name" value="HTH_ARAC"/>
    <property type="match status" value="1"/>
</dbReference>
<keyword evidence="8" id="KW-1185">Reference proteome</keyword>
<evidence type="ECO:0000259" key="4">
    <source>
        <dbReference type="PROSITE" id="PS01124"/>
    </source>
</evidence>
<dbReference type="GO" id="GO:0043565">
    <property type="term" value="F:sequence-specific DNA binding"/>
    <property type="evidence" value="ECO:0007669"/>
    <property type="project" value="InterPro"/>
</dbReference>
<keyword evidence="1" id="KW-0805">Transcription regulation</keyword>
<reference evidence="8" key="2">
    <citation type="submission" date="2017-03" db="EMBL/GenBank/DDBJ databases">
        <title>Bacillus sp. V-88(T) DSM27956, whole genome shotgun sequencing project.</title>
        <authorList>
            <person name="Dastager S.G."/>
            <person name="Neurgaonkar P.S."/>
            <person name="Dharne M.S."/>
        </authorList>
    </citation>
    <scope>NUCLEOTIDE SEQUENCE [LARGE SCALE GENOMIC DNA]</scope>
    <source>
        <strain evidence="8">DSM 25145</strain>
    </source>
</reference>
<dbReference type="EMBL" id="FTLX01000001">
    <property type="protein sequence ID" value="SIP97624.1"/>
    <property type="molecule type" value="Genomic_DNA"/>
</dbReference>
<gene>
    <name evidence="5" type="ORF">B1B05_01580</name>
    <name evidence="6" type="ORF">SAMN05443094_101333</name>
</gene>
<dbReference type="PANTHER" id="PTHR43280:SF28">
    <property type="entry name" value="HTH-TYPE TRANSCRIPTIONAL ACTIVATOR RHAS"/>
    <property type="match status" value="1"/>
</dbReference>
<dbReference type="InterPro" id="IPR020449">
    <property type="entry name" value="Tscrpt_reg_AraC-type_HTH"/>
</dbReference>
<dbReference type="EMBL" id="MWSK01000001">
    <property type="protein sequence ID" value="OXS80196.1"/>
    <property type="molecule type" value="Genomic_DNA"/>
</dbReference>
<name>A0A1N6NZU0_9BACI</name>
<dbReference type="RefSeq" id="WP_045849495.1">
    <property type="nucleotide sequence ID" value="NZ_FTLX01000001.1"/>
</dbReference>
<keyword evidence="2" id="KW-0238">DNA-binding</keyword>
<dbReference type="STRING" id="1017273.SAMN05443094_101333"/>
<keyword evidence="3" id="KW-0804">Transcription</keyword>
<accession>A0A1N6NZU0</accession>
<sequence>MKPTYFTVDRTLKEETVHRTVVLPVACYETEICHHFNGFIPLHWHEEVQFVYVLKGEAVFRVNEEDVRVVKGDGLFINSGAMHMAEDRENSQCRYLCLNVSPHFLLPQELYPAYVEPYIRADNLAHVPIYEGDQWGSEVLKSMLLVHHLLTATPSYYEIDTAAQLGFMWKTMMANGLPLEYEQVDNGRNERMKQMLNWIHDHYEEKIGLEDIAKAGNLSRSECCRSFSRMLKKPPMRYVTDYRLQKSLALLQKPDSTVTEVAYQVGFNSTSYFIGTFRKAFGITPLVYKKKLKKKGDEKAG</sequence>
<evidence type="ECO:0000256" key="2">
    <source>
        <dbReference type="ARBA" id="ARBA00023125"/>
    </source>
</evidence>